<feature type="region of interest" description="Disordered" evidence="5">
    <location>
        <begin position="483"/>
        <end position="516"/>
    </location>
</feature>
<dbReference type="PANTHER" id="PTHR23502">
    <property type="entry name" value="MAJOR FACILITATOR SUPERFAMILY"/>
    <property type="match status" value="1"/>
</dbReference>
<keyword evidence="4 6" id="KW-0472">Membrane</keyword>
<dbReference type="AlphaFoldDB" id="A0A0F7SKY0"/>
<dbReference type="EMBL" id="LN483273">
    <property type="protein sequence ID" value="CDZ98104.1"/>
    <property type="molecule type" value="Genomic_DNA"/>
</dbReference>
<dbReference type="PANTHER" id="PTHR23502:SF64">
    <property type="entry name" value="TRANSPORTER, PUTATIVE (AFU_ORTHOLOGUE AFUA_3G11760)-RELATED"/>
    <property type="match status" value="1"/>
</dbReference>
<evidence type="ECO:0000256" key="5">
    <source>
        <dbReference type="SAM" id="MobiDB-lite"/>
    </source>
</evidence>
<dbReference type="InterPro" id="IPR020846">
    <property type="entry name" value="MFS_dom"/>
</dbReference>
<evidence type="ECO:0000256" key="3">
    <source>
        <dbReference type="ARBA" id="ARBA00022989"/>
    </source>
</evidence>
<feature type="transmembrane region" description="Helical" evidence="6">
    <location>
        <begin position="454"/>
        <end position="473"/>
    </location>
</feature>
<keyword evidence="3 6" id="KW-1133">Transmembrane helix</keyword>
<feature type="transmembrane region" description="Helical" evidence="6">
    <location>
        <begin position="389"/>
        <end position="409"/>
    </location>
</feature>
<dbReference type="Pfam" id="PF07690">
    <property type="entry name" value="MFS_1"/>
    <property type="match status" value="1"/>
</dbReference>
<feature type="transmembrane region" description="Helical" evidence="6">
    <location>
        <begin position="95"/>
        <end position="114"/>
    </location>
</feature>
<feature type="transmembrane region" description="Helical" evidence="6">
    <location>
        <begin position="429"/>
        <end position="448"/>
    </location>
</feature>
<dbReference type="InterPro" id="IPR011701">
    <property type="entry name" value="MFS"/>
</dbReference>
<feature type="domain" description="Major facilitator superfamily (MFS) profile" evidence="7">
    <location>
        <begin position="60"/>
        <end position="474"/>
    </location>
</feature>
<comment type="subcellular location">
    <subcellularLocation>
        <location evidence="1">Membrane</location>
        <topology evidence="1">Multi-pass membrane protein</topology>
    </subcellularLocation>
</comment>
<evidence type="ECO:0000256" key="2">
    <source>
        <dbReference type="ARBA" id="ARBA00022692"/>
    </source>
</evidence>
<name>A0A0F7SKY0_PHARH</name>
<proteinExistence type="predicted"/>
<dbReference type="GO" id="GO:0005886">
    <property type="term" value="C:plasma membrane"/>
    <property type="evidence" value="ECO:0007669"/>
    <property type="project" value="TreeGrafter"/>
</dbReference>
<dbReference type="Gene3D" id="1.20.1720.10">
    <property type="entry name" value="Multidrug resistance protein D"/>
    <property type="match status" value="1"/>
</dbReference>
<feature type="region of interest" description="Disordered" evidence="5">
    <location>
        <begin position="559"/>
        <end position="586"/>
    </location>
</feature>
<dbReference type="GO" id="GO:0022857">
    <property type="term" value="F:transmembrane transporter activity"/>
    <property type="evidence" value="ECO:0007669"/>
    <property type="project" value="InterPro"/>
</dbReference>
<dbReference type="CDD" id="cd17323">
    <property type="entry name" value="MFS_Tpo1_MDR_like"/>
    <property type="match status" value="1"/>
</dbReference>
<accession>A0A0F7SKY0</accession>
<feature type="transmembrane region" description="Helical" evidence="6">
    <location>
        <begin position="218"/>
        <end position="237"/>
    </location>
</feature>
<keyword evidence="2 6" id="KW-0812">Transmembrane</keyword>
<sequence>MATENSSPSEGSVPLDLVRELESDAEKSLDLPGPHADMTHKPVDPYEVYLKFSPRRKKAITCLVSFAAFLSPLASASFFPSIPDVAESVNTTKEVINYTVAIFLLFLGSAPLIWAPLSGFYGRRNVYLASLPIFIGGSIGCSFSNTLGSLIATRCLQAIGGSAVLSVGAGTIGDIYSPIERAGAMGLFYLGAVMGPALAPLFAGLLQQYTAPGWRSTQYLLAGAGGAALVLIFFFLPETWHGPTPHMLAKQRTGKKFVMYWFNPVRSVGLLRFTNILFISLNSSLVLLTTYVLVVPITSTMQPRYGITNAAIVGLLYLPQGVGNIIGSRIGGLYADKVVRKYIDKRGYRRPEDRLYSTLLGGGIILPVSLIGAGWTIQTGAGGLAPPCVFMFSSGFGLMLVFSSANTYCVDCLQSRSAEVIAINNCMRYVFSAAGTAGILPLINKIGVGWADTWAAGLTIIGFLFVCAIIRWGERWAGRSAPEIPLDNPPSGLDGTGPIHHDEKGSRADEPNFSSVIDDRGLRRPSNFTIPVDLTGKELNSSTRDHSIIGLSTESTVAGSTFGSGKPIDVDGDEDGATDLKRKVVG</sequence>
<evidence type="ECO:0000256" key="1">
    <source>
        <dbReference type="ARBA" id="ARBA00004141"/>
    </source>
</evidence>
<dbReference type="SUPFAM" id="SSF103473">
    <property type="entry name" value="MFS general substrate transporter"/>
    <property type="match status" value="1"/>
</dbReference>
<feature type="transmembrane region" description="Helical" evidence="6">
    <location>
        <begin position="126"/>
        <end position="145"/>
    </location>
</feature>
<feature type="compositionally biased region" description="Basic and acidic residues" evidence="5">
    <location>
        <begin position="499"/>
        <end position="510"/>
    </location>
</feature>
<evidence type="ECO:0000259" key="7">
    <source>
        <dbReference type="PROSITE" id="PS50850"/>
    </source>
</evidence>
<feature type="transmembrane region" description="Helical" evidence="6">
    <location>
        <begin position="59"/>
        <end position="83"/>
    </location>
</feature>
<reference evidence="8" key="1">
    <citation type="submission" date="2014-08" db="EMBL/GenBank/DDBJ databases">
        <authorList>
            <person name="Sharma Rahul"/>
            <person name="Thines Marco"/>
        </authorList>
    </citation>
    <scope>NUCLEOTIDE SEQUENCE</scope>
</reference>
<dbReference type="InterPro" id="IPR036259">
    <property type="entry name" value="MFS_trans_sf"/>
</dbReference>
<evidence type="ECO:0000313" key="8">
    <source>
        <dbReference type="EMBL" id="CDZ98104.1"/>
    </source>
</evidence>
<feature type="transmembrane region" description="Helical" evidence="6">
    <location>
        <begin position="355"/>
        <end position="377"/>
    </location>
</feature>
<feature type="transmembrane region" description="Helical" evidence="6">
    <location>
        <begin position="276"/>
        <end position="298"/>
    </location>
</feature>
<protein>
    <submittedName>
        <fullName evidence="8">Synaptic vesicle transporter SVOP and related transporters (Major facilitator superfamily)</fullName>
    </submittedName>
</protein>
<organism evidence="8">
    <name type="scientific">Phaffia rhodozyma</name>
    <name type="common">Yeast</name>
    <name type="synonym">Xanthophyllomyces dendrorhous</name>
    <dbReference type="NCBI Taxonomy" id="264483"/>
    <lineage>
        <taxon>Eukaryota</taxon>
        <taxon>Fungi</taxon>
        <taxon>Dikarya</taxon>
        <taxon>Basidiomycota</taxon>
        <taxon>Agaricomycotina</taxon>
        <taxon>Tremellomycetes</taxon>
        <taxon>Cystofilobasidiales</taxon>
        <taxon>Mrakiaceae</taxon>
        <taxon>Phaffia</taxon>
    </lineage>
</organism>
<feature type="transmembrane region" description="Helical" evidence="6">
    <location>
        <begin position="187"/>
        <end position="206"/>
    </location>
</feature>
<evidence type="ECO:0000256" key="4">
    <source>
        <dbReference type="ARBA" id="ARBA00023136"/>
    </source>
</evidence>
<evidence type="ECO:0000256" key="6">
    <source>
        <dbReference type="SAM" id="Phobius"/>
    </source>
</evidence>
<dbReference type="PROSITE" id="PS50850">
    <property type="entry name" value="MFS"/>
    <property type="match status" value="1"/>
</dbReference>